<keyword evidence="3 8" id="KW-0812">Transmembrane</keyword>
<evidence type="ECO:0000313" key="10">
    <source>
        <dbReference type="EMBL" id="VFU21266.1"/>
    </source>
</evidence>
<dbReference type="EMBL" id="CAADRP010000002">
    <property type="protein sequence ID" value="VFU21266.1"/>
    <property type="molecule type" value="Genomic_DNA"/>
</dbReference>
<feature type="transmembrane region" description="Helical" evidence="8">
    <location>
        <begin position="172"/>
        <end position="192"/>
    </location>
</feature>
<keyword evidence="4" id="KW-0029">Amino-acid transport</keyword>
<feature type="region of interest" description="Disordered" evidence="7">
    <location>
        <begin position="1"/>
        <end position="53"/>
    </location>
</feature>
<feature type="transmembrane region" description="Helical" evidence="8">
    <location>
        <begin position="321"/>
        <end position="348"/>
    </location>
</feature>
<feature type="domain" description="Amino acid transporter transmembrane" evidence="9">
    <location>
        <begin position="143"/>
        <end position="305"/>
    </location>
</feature>
<comment type="subcellular location">
    <subcellularLocation>
        <location evidence="1">Membrane</location>
        <topology evidence="1">Multi-pass membrane protein</topology>
    </subcellularLocation>
</comment>
<keyword evidence="6 8" id="KW-0472">Membrane</keyword>
<dbReference type="GO" id="GO:0005774">
    <property type="term" value="C:vacuolar membrane"/>
    <property type="evidence" value="ECO:0007669"/>
    <property type="project" value="TreeGrafter"/>
</dbReference>
<name>A0A6N2K2H8_SALVM</name>
<proteinExistence type="predicted"/>
<evidence type="ECO:0000256" key="1">
    <source>
        <dbReference type="ARBA" id="ARBA00004141"/>
    </source>
</evidence>
<keyword evidence="5 8" id="KW-1133">Transmembrane helix</keyword>
<evidence type="ECO:0000256" key="2">
    <source>
        <dbReference type="ARBA" id="ARBA00022448"/>
    </source>
</evidence>
<evidence type="ECO:0000259" key="9">
    <source>
        <dbReference type="Pfam" id="PF01490"/>
    </source>
</evidence>
<evidence type="ECO:0000256" key="6">
    <source>
        <dbReference type="ARBA" id="ARBA00023136"/>
    </source>
</evidence>
<feature type="compositionally biased region" description="Acidic residues" evidence="7">
    <location>
        <begin position="8"/>
        <end position="25"/>
    </location>
</feature>
<protein>
    <recommendedName>
        <fullName evidence="9">Amino acid transporter transmembrane domain-containing protein</fullName>
    </recommendedName>
</protein>
<dbReference type="PANTHER" id="PTHR22950">
    <property type="entry name" value="AMINO ACID TRANSPORTER"/>
    <property type="match status" value="1"/>
</dbReference>
<evidence type="ECO:0000256" key="8">
    <source>
        <dbReference type="SAM" id="Phobius"/>
    </source>
</evidence>
<keyword evidence="2" id="KW-0813">Transport</keyword>
<evidence type="ECO:0000256" key="3">
    <source>
        <dbReference type="ARBA" id="ARBA00022692"/>
    </source>
</evidence>
<accession>A0A6N2K2H8</accession>
<dbReference type="AlphaFoldDB" id="A0A6N2K2H8"/>
<dbReference type="InterPro" id="IPR013057">
    <property type="entry name" value="AA_transpt_TM"/>
</dbReference>
<dbReference type="GO" id="GO:0015179">
    <property type="term" value="F:L-amino acid transmembrane transporter activity"/>
    <property type="evidence" value="ECO:0007669"/>
    <property type="project" value="TreeGrafter"/>
</dbReference>
<feature type="transmembrane region" description="Helical" evidence="8">
    <location>
        <begin position="369"/>
        <end position="392"/>
    </location>
</feature>
<feature type="transmembrane region" description="Helical" evidence="8">
    <location>
        <begin position="432"/>
        <end position="454"/>
    </location>
</feature>
<evidence type="ECO:0000256" key="7">
    <source>
        <dbReference type="SAM" id="MobiDB-lite"/>
    </source>
</evidence>
<feature type="transmembrane region" description="Helical" evidence="8">
    <location>
        <begin position="398"/>
        <end position="420"/>
    </location>
</feature>
<reference evidence="10" key="1">
    <citation type="submission" date="2019-03" db="EMBL/GenBank/DDBJ databases">
        <authorList>
            <person name="Mank J."/>
            <person name="Almeida P."/>
        </authorList>
    </citation>
    <scope>NUCLEOTIDE SEQUENCE</scope>
    <source>
        <strain evidence="10">78183</strain>
    </source>
</reference>
<dbReference type="Pfam" id="PF01490">
    <property type="entry name" value="Aa_trans"/>
    <property type="match status" value="1"/>
</dbReference>
<evidence type="ECO:0000256" key="4">
    <source>
        <dbReference type="ARBA" id="ARBA00022970"/>
    </source>
</evidence>
<feature type="transmembrane region" description="Helical" evidence="8">
    <location>
        <begin position="257"/>
        <end position="274"/>
    </location>
</feature>
<gene>
    <name evidence="10" type="ORF">SVIM_LOCUS12209</name>
</gene>
<feature type="transmembrane region" description="Helical" evidence="8">
    <location>
        <begin position="281"/>
        <end position="301"/>
    </location>
</feature>
<dbReference type="PANTHER" id="PTHR22950:SF701">
    <property type="entry name" value="AMINO ACID TRANSPORTER AVT1A-LIKE"/>
    <property type="match status" value="1"/>
</dbReference>
<sequence>MAEKDKEEEAVEYYLEDEDGDEEAEALNRVESSSSGDGGGDEDDGGKYGTFSSQQWPQSFIETTYPYTISVSPNFGFLRREPIDQSSSLENLRKSISEADSKTPFLSDVEKNNQREELDRISIARSSFSKASFHTGEIPAPHGCSFTQTIFNSFNVMVGVGILSMPYTVKQAGWASLVLLFVFALVCCYTATLMKHCFESKEGIVSYPDVGEAAFGKYGRLAISSYCVEFITLEGDNLTRLFPGTTLDSAGIHLDSQHLFGIIVALIVLPTVWLRDLRVISYLSACGVLATVTIVLCMILAGTVDGVGFHENGPTVKWSGIPFVIGVHGFLLSFVFYGGVATLGFLMFGEHTLSQITLNMPAQPLTSKIALWTTRSCCLLELQIACGVTFFYEQRSLHLLYAWPFPFLSSAVILPALCFLKIMGKKATRTHVVLSSITAALGIFCAIVGTYSSLSDIAKQYS</sequence>
<evidence type="ECO:0000256" key="5">
    <source>
        <dbReference type="ARBA" id="ARBA00022989"/>
    </source>
</evidence>
<organism evidence="10">
    <name type="scientific">Salix viminalis</name>
    <name type="common">Common osier</name>
    <name type="synonym">Basket willow</name>
    <dbReference type="NCBI Taxonomy" id="40686"/>
    <lineage>
        <taxon>Eukaryota</taxon>
        <taxon>Viridiplantae</taxon>
        <taxon>Streptophyta</taxon>
        <taxon>Embryophyta</taxon>
        <taxon>Tracheophyta</taxon>
        <taxon>Spermatophyta</taxon>
        <taxon>Magnoliopsida</taxon>
        <taxon>eudicotyledons</taxon>
        <taxon>Gunneridae</taxon>
        <taxon>Pentapetalae</taxon>
        <taxon>rosids</taxon>
        <taxon>fabids</taxon>
        <taxon>Malpighiales</taxon>
        <taxon>Salicaceae</taxon>
        <taxon>Saliceae</taxon>
        <taxon>Salix</taxon>
    </lineage>
</organism>